<keyword evidence="9" id="KW-1185">Reference proteome</keyword>
<protein>
    <recommendedName>
        <fullName evidence="7">TF-B3 domain-containing protein</fullName>
    </recommendedName>
</protein>
<feature type="region of interest" description="Disordered" evidence="6">
    <location>
        <begin position="1"/>
        <end position="37"/>
    </location>
</feature>
<evidence type="ECO:0000313" key="8">
    <source>
        <dbReference type="EMBL" id="KDP46183.1"/>
    </source>
</evidence>
<keyword evidence="3" id="KW-0238">DNA-binding</keyword>
<name>A0A067LFX7_JATCU</name>
<dbReference type="OrthoDB" id="967349at2759"/>
<evidence type="ECO:0000256" key="4">
    <source>
        <dbReference type="ARBA" id="ARBA00023163"/>
    </source>
</evidence>
<dbReference type="GO" id="GO:0003677">
    <property type="term" value="F:DNA binding"/>
    <property type="evidence" value="ECO:0007669"/>
    <property type="project" value="UniProtKB-KW"/>
</dbReference>
<dbReference type="Pfam" id="PF02362">
    <property type="entry name" value="B3"/>
    <property type="match status" value="2"/>
</dbReference>
<feature type="domain" description="TF-B3" evidence="7">
    <location>
        <begin position="210"/>
        <end position="307"/>
    </location>
</feature>
<dbReference type="Proteomes" id="UP000027138">
    <property type="component" value="Unassembled WGS sequence"/>
</dbReference>
<evidence type="ECO:0000256" key="5">
    <source>
        <dbReference type="ARBA" id="ARBA00023242"/>
    </source>
</evidence>
<sequence>MTRWPSAGGGRRGSPRWPSTERGRGRPFRKSNPSSDVTPRHFFRSILSKLFVKRLGIELSDIARIGRLSLRNGKLWEVEVTKDNKNIWFDKGWSDFVEDNSICHRYLLSFEYKGNSNFRVIVFDPSTFEINYPNSNFENENGKAESRTDKMMGKKEDRLVLSNENEKDENKNVEVEVYCSEKYRKFFAKASDEIKKAILDADMYKPTNPAFKVLLRPYSINRSFLLVPNSFSAKYMTRVYEEAKVACPDGRKFLVRIRGWGTVTGLAFGTGWARICQHIDLKEGDVVILELINSSMDFLFKIKVFRS</sequence>
<dbReference type="PROSITE" id="PS50863">
    <property type="entry name" value="B3"/>
    <property type="match status" value="2"/>
</dbReference>
<evidence type="ECO:0000256" key="3">
    <source>
        <dbReference type="ARBA" id="ARBA00023125"/>
    </source>
</evidence>
<evidence type="ECO:0000256" key="2">
    <source>
        <dbReference type="ARBA" id="ARBA00023015"/>
    </source>
</evidence>
<dbReference type="PANTHER" id="PTHR31920">
    <property type="entry name" value="B3 DOMAIN-CONTAINING"/>
    <property type="match status" value="1"/>
</dbReference>
<gene>
    <name evidence="8" type="ORF">JCGZ_10023</name>
</gene>
<dbReference type="GO" id="GO:0005634">
    <property type="term" value="C:nucleus"/>
    <property type="evidence" value="ECO:0007669"/>
    <property type="project" value="UniProtKB-SubCell"/>
</dbReference>
<dbReference type="AlphaFoldDB" id="A0A067LFX7"/>
<organism evidence="8 9">
    <name type="scientific">Jatropha curcas</name>
    <name type="common">Barbados nut</name>
    <dbReference type="NCBI Taxonomy" id="180498"/>
    <lineage>
        <taxon>Eukaryota</taxon>
        <taxon>Viridiplantae</taxon>
        <taxon>Streptophyta</taxon>
        <taxon>Embryophyta</taxon>
        <taxon>Tracheophyta</taxon>
        <taxon>Spermatophyta</taxon>
        <taxon>Magnoliopsida</taxon>
        <taxon>eudicotyledons</taxon>
        <taxon>Gunneridae</taxon>
        <taxon>Pentapetalae</taxon>
        <taxon>rosids</taxon>
        <taxon>fabids</taxon>
        <taxon>Malpighiales</taxon>
        <taxon>Euphorbiaceae</taxon>
        <taxon>Crotonoideae</taxon>
        <taxon>Jatropheae</taxon>
        <taxon>Jatropha</taxon>
    </lineage>
</organism>
<feature type="domain" description="TF-B3" evidence="7">
    <location>
        <begin position="68"/>
        <end position="126"/>
    </location>
</feature>
<dbReference type="STRING" id="180498.A0A067LFX7"/>
<dbReference type="InterPro" id="IPR050655">
    <property type="entry name" value="Plant_B3_domain"/>
</dbReference>
<accession>A0A067LFX7</accession>
<dbReference type="InterPro" id="IPR015300">
    <property type="entry name" value="DNA-bd_pseudobarrel_sf"/>
</dbReference>
<comment type="subcellular location">
    <subcellularLocation>
        <location evidence="1">Nucleus</location>
    </subcellularLocation>
</comment>
<keyword evidence="5" id="KW-0539">Nucleus</keyword>
<dbReference type="Gene3D" id="2.40.330.10">
    <property type="entry name" value="DNA-binding pseudobarrel domain"/>
    <property type="match status" value="2"/>
</dbReference>
<dbReference type="InterPro" id="IPR003340">
    <property type="entry name" value="B3_DNA-bd"/>
</dbReference>
<dbReference type="CDD" id="cd10017">
    <property type="entry name" value="B3_DNA"/>
    <property type="match status" value="2"/>
</dbReference>
<evidence type="ECO:0000256" key="1">
    <source>
        <dbReference type="ARBA" id="ARBA00004123"/>
    </source>
</evidence>
<dbReference type="EMBL" id="KK914219">
    <property type="protein sequence ID" value="KDP46183.1"/>
    <property type="molecule type" value="Genomic_DNA"/>
</dbReference>
<evidence type="ECO:0000259" key="7">
    <source>
        <dbReference type="PROSITE" id="PS50863"/>
    </source>
</evidence>
<evidence type="ECO:0000313" key="9">
    <source>
        <dbReference type="Proteomes" id="UP000027138"/>
    </source>
</evidence>
<dbReference type="SUPFAM" id="SSF101936">
    <property type="entry name" value="DNA-binding pseudobarrel domain"/>
    <property type="match status" value="2"/>
</dbReference>
<keyword evidence="4" id="KW-0804">Transcription</keyword>
<dbReference type="SMART" id="SM01019">
    <property type="entry name" value="B3"/>
    <property type="match status" value="2"/>
</dbReference>
<dbReference type="PANTHER" id="PTHR31920:SF37">
    <property type="entry name" value="B3 DOMAIN-CONTAINING TRANSCRIPTION FACTOR VRN1"/>
    <property type="match status" value="1"/>
</dbReference>
<reference evidence="8 9" key="1">
    <citation type="journal article" date="2014" name="PLoS ONE">
        <title>Global Analysis of Gene Expression Profiles in Physic Nut (Jatropha curcas L.) Seedlings Exposed to Salt Stress.</title>
        <authorList>
            <person name="Zhang L."/>
            <person name="Zhang C."/>
            <person name="Wu P."/>
            <person name="Chen Y."/>
            <person name="Li M."/>
            <person name="Jiang H."/>
            <person name="Wu G."/>
        </authorList>
    </citation>
    <scope>NUCLEOTIDE SEQUENCE [LARGE SCALE GENOMIC DNA]</scope>
    <source>
        <strain evidence="9">cv. GZQX0401</strain>
        <tissue evidence="8">Young leaves</tissue>
    </source>
</reference>
<proteinExistence type="predicted"/>
<keyword evidence="2" id="KW-0805">Transcription regulation</keyword>
<evidence type="ECO:0000256" key="6">
    <source>
        <dbReference type="SAM" id="MobiDB-lite"/>
    </source>
</evidence>